<dbReference type="AlphaFoldDB" id="A0A9N6ZFN5"/>
<evidence type="ECO:0000256" key="2">
    <source>
        <dbReference type="ARBA" id="ARBA00022490"/>
    </source>
</evidence>
<dbReference type="GO" id="GO:0000226">
    <property type="term" value="P:microtubule cytoskeleton organization"/>
    <property type="evidence" value="ECO:0007669"/>
    <property type="project" value="TreeGrafter"/>
</dbReference>
<gene>
    <name evidence="8" type="primary">EOG090X0G74</name>
</gene>
<feature type="compositionally biased region" description="Low complexity" evidence="7">
    <location>
        <begin position="28"/>
        <end position="39"/>
    </location>
</feature>
<keyword evidence="5 6" id="KW-0206">Cytoskeleton</keyword>
<dbReference type="GO" id="GO:0043005">
    <property type="term" value="C:neuron projection"/>
    <property type="evidence" value="ECO:0007669"/>
    <property type="project" value="TreeGrafter"/>
</dbReference>
<evidence type="ECO:0000256" key="5">
    <source>
        <dbReference type="ARBA" id="ARBA00023212"/>
    </source>
</evidence>
<proteinExistence type="predicted"/>
<dbReference type="GO" id="GO:0031175">
    <property type="term" value="P:neuron projection development"/>
    <property type="evidence" value="ECO:0007669"/>
    <property type="project" value="TreeGrafter"/>
</dbReference>
<feature type="region of interest" description="Disordered" evidence="7">
    <location>
        <begin position="191"/>
        <end position="221"/>
    </location>
</feature>
<accession>A0A9N6ZFN5</accession>
<sequence length="221" mass="23695">MNLVNVEEFARTSTTVSKSSRYSVNKRSPSPSSPSKISSMAQKVSMNKIKVGFAPSPNLKAARSKIGSLDNASHKPGGGNVKIESRKIQIEAKPRIGARNELYTPAGGDKKIQTVKLQWNAKSKIGSMENANHKPGGGDKKIETKKIEVVAKSKIGSLQNANHKPGGGDKKIETRKIEFQAKSKVGSTVNMKHVAGGGNIKSPEPSFQPPELSHSNTRTCP</sequence>
<evidence type="ECO:0000256" key="1">
    <source>
        <dbReference type="ARBA" id="ARBA00004245"/>
    </source>
</evidence>
<comment type="subcellular location">
    <subcellularLocation>
        <location evidence="1 6">Cytoplasm</location>
        <location evidence="1 6">Cytoskeleton</location>
    </subcellularLocation>
</comment>
<evidence type="ECO:0000256" key="3">
    <source>
        <dbReference type="ARBA" id="ARBA00022553"/>
    </source>
</evidence>
<name>A0A9N6ZFN5_9CRUS</name>
<evidence type="ECO:0000256" key="6">
    <source>
        <dbReference type="RuleBase" id="RU000686"/>
    </source>
</evidence>
<evidence type="ECO:0000256" key="7">
    <source>
        <dbReference type="SAM" id="MobiDB-lite"/>
    </source>
</evidence>
<dbReference type="EMBL" id="OC986217">
    <property type="protein sequence ID" value="CAG4642872.1"/>
    <property type="molecule type" value="Genomic_DNA"/>
</dbReference>
<dbReference type="Pfam" id="PF00418">
    <property type="entry name" value="Tubulin-binding"/>
    <property type="match status" value="4"/>
</dbReference>
<dbReference type="PANTHER" id="PTHR11501">
    <property type="entry name" value="MICROTUBULE-ASSOCIATED PROTEIN"/>
    <property type="match status" value="1"/>
</dbReference>
<evidence type="ECO:0000313" key="8">
    <source>
        <dbReference type="EMBL" id="CAG4642872.1"/>
    </source>
</evidence>
<dbReference type="GO" id="GO:0005874">
    <property type="term" value="C:microtubule"/>
    <property type="evidence" value="ECO:0007669"/>
    <property type="project" value="UniProtKB-KW"/>
</dbReference>
<reference evidence="8" key="1">
    <citation type="submission" date="2021-04" db="EMBL/GenBank/DDBJ databases">
        <authorList>
            <person name="Cornetti L."/>
        </authorList>
    </citation>
    <scope>NUCLEOTIDE SEQUENCE</scope>
</reference>
<dbReference type="PANTHER" id="PTHR11501:SF18">
    <property type="entry name" value="MICROTUBULE-ASSOCIATED PROTEIN"/>
    <property type="match status" value="1"/>
</dbReference>
<organism evidence="8">
    <name type="scientific">Evadne anonyx</name>
    <dbReference type="NCBI Taxonomy" id="141404"/>
    <lineage>
        <taxon>Eukaryota</taxon>
        <taxon>Metazoa</taxon>
        <taxon>Ecdysozoa</taxon>
        <taxon>Arthropoda</taxon>
        <taxon>Crustacea</taxon>
        <taxon>Branchiopoda</taxon>
        <taxon>Diplostraca</taxon>
        <taxon>Cladocera</taxon>
        <taxon>Onychopoda</taxon>
        <taxon>Podonidae</taxon>
        <taxon>Evadne</taxon>
    </lineage>
</organism>
<keyword evidence="4" id="KW-0677">Repeat</keyword>
<keyword evidence="6" id="KW-0493">Microtubule</keyword>
<feature type="compositionally biased region" description="Polar residues" evidence="7">
    <location>
        <begin position="11"/>
        <end position="27"/>
    </location>
</feature>
<dbReference type="PROSITE" id="PS51491">
    <property type="entry name" value="TAU_MAP_2"/>
    <property type="match status" value="4"/>
</dbReference>
<dbReference type="InterPro" id="IPR001084">
    <property type="entry name" value="MAP_tubulin-bd_rpt"/>
</dbReference>
<feature type="region of interest" description="Disordered" evidence="7">
    <location>
        <begin position="1"/>
        <end position="41"/>
    </location>
</feature>
<dbReference type="GO" id="GO:0008017">
    <property type="term" value="F:microtubule binding"/>
    <property type="evidence" value="ECO:0007669"/>
    <property type="project" value="InterPro"/>
</dbReference>
<keyword evidence="3" id="KW-0597">Phosphoprotein</keyword>
<keyword evidence="2 6" id="KW-0963">Cytoplasm</keyword>
<evidence type="ECO:0000256" key="4">
    <source>
        <dbReference type="ARBA" id="ARBA00022737"/>
    </source>
</evidence>
<dbReference type="InterPro" id="IPR027324">
    <property type="entry name" value="MAP2/MAP4/Tau"/>
</dbReference>
<dbReference type="PROSITE" id="PS00229">
    <property type="entry name" value="TAU_MAP_1"/>
    <property type="match status" value="4"/>
</dbReference>
<protein>
    <recommendedName>
        <fullName evidence="6">Microtubule-associated protein</fullName>
    </recommendedName>
</protein>